<dbReference type="OMA" id="NIRVHES"/>
<dbReference type="PANTHER" id="PTHR23088:SF30">
    <property type="entry name" value="OMEGA-AMIDASE NIT2"/>
    <property type="match status" value="1"/>
</dbReference>
<dbReference type="STRING" id="983506.L8X7V8"/>
<reference evidence="2 3" key="1">
    <citation type="journal article" date="2013" name="Nat. Commun.">
        <title>The evolution and pathogenic mechanisms of the rice sheath blight pathogen.</title>
        <authorList>
            <person name="Zheng A."/>
            <person name="Lin R."/>
            <person name="Xu L."/>
            <person name="Qin P."/>
            <person name="Tang C."/>
            <person name="Ai P."/>
            <person name="Zhang D."/>
            <person name="Liu Y."/>
            <person name="Sun Z."/>
            <person name="Feng H."/>
            <person name="Wang Y."/>
            <person name="Chen Y."/>
            <person name="Liang X."/>
            <person name="Fu R."/>
            <person name="Li Q."/>
            <person name="Zhang J."/>
            <person name="Yu X."/>
            <person name="Xie Z."/>
            <person name="Ding L."/>
            <person name="Guan P."/>
            <person name="Tang J."/>
            <person name="Liang Y."/>
            <person name="Wang S."/>
            <person name="Deng Q."/>
            <person name="Li S."/>
            <person name="Zhu J."/>
            <person name="Wang L."/>
            <person name="Liu H."/>
            <person name="Li P."/>
        </authorList>
    </citation>
    <scope>NUCLEOTIDE SEQUENCE [LARGE SCALE GENOMIC DNA]</scope>
    <source>
        <strain evidence="3">AG-1 IA</strain>
    </source>
</reference>
<dbReference type="EMBL" id="AFRT01000277">
    <property type="protein sequence ID" value="ELU44739.1"/>
    <property type="molecule type" value="Genomic_DNA"/>
</dbReference>
<proteinExistence type="predicted"/>
<accession>L8X7V8</accession>
<keyword evidence="2" id="KW-0378">Hydrolase</keyword>
<dbReference type="OrthoDB" id="10250282at2759"/>
<organism evidence="2 3">
    <name type="scientific">Thanatephorus cucumeris (strain AG1-IA)</name>
    <name type="common">Rice sheath blight fungus</name>
    <name type="synonym">Rhizoctonia solani</name>
    <dbReference type="NCBI Taxonomy" id="983506"/>
    <lineage>
        <taxon>Eukaryota</taxon>
        <taxon>Fungi</taxon>
        <taxon>Dikarya</taxon>
        <taxon>Basidiomycota</taxon>
        <taxon>Agaricomycotina</taxon>
        <taxon>Agaricomycetes</taxon>
        <taxon>Cantharellales</taxon>
        <taxon>Ceratobasidiaceae</taxon>
        <taxon>Rhizoctonia</taxon>
        <taxon>Rhizoctonia solani AG-1</taxon>
    </lineage>
</organism>
<dbReference type="InterPro" id="IPR003010">
    <property type="entry name" value="C-N_Hydrolase"/>
</dbReference>
<dbReference type="GO" id="GO:0006528">
    <property type="term" value="P:asparagine metabolic process"/>
    <property type="evidence" value="ECO:0007669"/>
    <property type="project" value="TreeGrafter"/>
</dbReference>
<evidence type="ECO:0000313" key="2">
    <source>
        <dbReference type="EMBL" id="ELU44739.1"/>
    </source>
</evidence>
<keyword evidence="3" id="KW-1185">Reference proteome</keyword>
<dbReference type="SUPFAM" id="SSF56317">
    <property type="entry name" value="Carbon-nitrogen hydrolase"/>
    <property type="match status" value="1"/>
</dbReference>
<sequence>MLLFVREFENLISFVFGCWPPHCQMLITTLARRSQTIPLRRLTSVFSANSIYSIAFKHTRSMSNSAFEAKPFRLSLVQLGGTGDDKAANLEHAKEMVLKAAQPVDGKKTNLIVLPECFNSPYGHMHFPNYAETIGYKPGEAYDVSASKSESVKALSTMAKETGIWLLGGMKSMVNYIIQPRHYLQGRSYPTSDARNYMTSIQESETLTGGTKLTSFETGCVAMLYPGAFNLTTGPLHWELLQRARAVDNQIYVAMCSPARDMSAGYHAVIRKTRSGIPVTIQRRFDVYPDVSI</sequence>
<dbReference type="HOGENOM" id="CLU_030130_1_0_1"/>
<dbReference type="GO" id="GO:0005739">
    <property type="term" value="C:mitochondrion"/>
    <property type="evidence" value="ECO:0007669"/>
    <property type="project" value="TreeGrafter"/>
</dbReference>
<gene>
    <name evidence="2" type="ORF">AG1IA_01220</name>
</gene>
<dbReference type="GO" id="GO:0006541">
    <property type="term" value="P:glutamine metabolic process"/>
    <property type="evidence" value="ECO:0007669"/>
    <property type="project" value="TreeGrafter"/>
</dbReference>
<dbReference type="AlphaFoldDB" id="L8X7V8"/>
<dbReference type="GO" id="GO:0006107">
    <property type="term" value="P:oxaloacetate metabolic process"/>
    <property type="evidence" value="ECO:0007669"/>
    <property type="project" value="TreeGrafter"/>
</dbReference>
<dbReference type="InterPro" id="IPR036526">
    <property type="entry name" value="C-N_Hydrolase_sf"/>
</dbReference>
<evidence type="ECO:0000313" key="3">
    <source>
        <dbReference type="Proteomes" id="UP000011668"/>
    </source>
</evidence>
<comment type="caution">
    <text evidence="2">The sequence shown here is derived from an EMBL/GenBank/DDBJ whole genome shotgun (WGS) entry which is preliminary data.</text>
</comment>
<evidence type="ECO:0000259" key="1">
    <source>
        <dbReference type="PROSITE" id="PS50263"/>
    </source>
</evidence>
<dbReference type="Gene3D" id="3.60.110.10">
    <property type="entry name" value="Carbon-nitrogen hydrolase"/>
    <property type="match status" value="2"/>
</dbReference>
<protein>
    <submittedName>
        <fullName evidence="2">Carbon-nitrogen hydrolase domain-containing protein</fullName>
    </submittedName>
</protein>
<dbReference type="Proteomes" id="UP000011668">
    <property type="component" value="Unassembled WGS sequence"/>
</dbReference>
<feature type="domain" description="CN hydrolase" evidence="1">
    <location>
        <begin position="72"/>
        <end position="293"/>
    </location>
</feature>
<dbReference type="GO" id="GO:0050152">
    <property type="term" value="F:omega-amidase activity"/>
    <property type="evidence" value="ECO:0007669"/>
    <property type="project" value="TreeGrafter"/>
</dbReference>
<dbReference type="Pfam" id="PF00795">
    <property type="entry name" value="CN_hydrolase"/>
    <property type="match status" value="2"/>
</dbReference>
<dbReference type="PROSITE" id="PS50263">
    <property type="entry name" value="CN_HYDROLASE"/>
    <property type="match status" value="1"/>
</dbReference>
<dbReference type="PANTHER" id="PTHR23088">
    <property type="entry name" value="NITRILASE-RELATED"/>
    <property type="match status" value="1"/>
</dbReference>
<name>L8X7V8_THACA</name>